<accession>A0AAW3BLK0</accession>
<proteinExistence type="inferred from homology"/>
<dbReference type="PANTHER" id="PTHR22603">
    <property type="entry name" value="CHOLINE/ETHANOALAMINE KINASE"/>
    <property type="match status" value="1"/>
</dbReference>
<dbReference type="FunFam" id="3.30.200.20:FF:000893">
    <property type="entry name" value="Choline kinase"/>
    <property type="match status" value="1"/>
</dbReference>
<feature type="compositionally biased region" description="Pro residues" evidence="4">
    <location>
        <begin position="108"/>
        <end position="132"/>
    </location>
</feature>
<dbReference type="AlphaFoldDB" id="A0AAW3BLK0"/>
<comment type="similarity">
    <text evidence="2">Belongs to the choline/ethanolamine kinase family.</text>
</comment>
<keyword evidence="6" id="KW-1185">Reference proteome</keyword>
<dbReference type="GO" id="GO:0006646">
    <property type="term" value="P:phosphatidylethanolamine biosynthetic process"/>
    <property type="evidence" value="ECO:0007669"/>
    <property type="project" value="TreeGrafter"/>
</dbReference>
<dbReference type="PANTHER" id="PTHR22603:SF66">
    <property type="entry name" value="ETHANOLAMINE KINASE"/>
    <property type="match status" value="1"/>
</dbReference>
<evidence type="ECO:0000313" key="5">
    <source>
        <dbReference type="EMBL" id="KAL0522276.1"/>
    </source>
</evidence>
<feature type="region of interest" description="Disordered" evidence="4">
    <location>
        <begin position="99"/>
        <end position="138"/>
    </location>
</feature>
<reference evidence="5 6" key="1">
    <citation type="submission" date="2024-02" db="EMBL/GenBank/DDBJ databases">
        <title>FIRST GENOME SEQUENCES OF Leishmania (Viannia) shawi, Leishmania (Viannia) lindenbergi AND Leishmania (Viannia) utingensis.</title>
        <authorList>
            <person name="Resadore F."/>
            <person name="Custodio M.G.F."/>
            <person name="Boite M.C."/>
            <person name="Cupolillo E."/>
            <person name="Ferreira G.E.M."/>
        </authorList>
    </citation>
    <scope>NUCLEOTIDE SEQUENCE [LARGE SCALE GENOMIC DNA]</scope>
    <source>
        <strain evidence="5 6">MDAS/BR/1979/M5533</strain>
    </source>
</reference>
<keyword evidence="5" id="KW-0418">Kinase</keyword>
<sequence>MAQITNTSITDNPHLRPIEIMEVILTHCAPVLWRHDKAKLKNAPEWAAKLHALLKSKVNGVDDSSCRPLELSASQWPMMPQKSRDDFLTASVDVAACQESAKVSQPPQATPTPPPPLSQQGPQIPPPPPPPTHATDGAALPHTIPVVQCSSVSVDVTHHATCSNANTFCRSSTCSSTSRQHYPEVGAGNNRVCNSHPGPPPSVAPGASFSPCHNTKEYFEECGLPLTSATTHHGKVTVVSENDLLLSERSNTPELPFVPLQVKRLSGGITNELFHVYDEDHPSTSVVVRVFGKETDRVISRESELFYQSLFIPTYICGSNFLVYDFLDGYYTLPYQEMAAEATPIARAIAVFQVRATRAALRDHAPPLLRDSQNKDYWKDVNDQLLTEEGSTTSSRSTHRGESRFDRESNYLIGSLTKWVDLVLSKEIVDKVHEDRRASFLSTACSLQSACAWIVSMLKRQEAFLPEGVCHNDLLSANVMIHKVRKDVRVIDFDYTKRNFLLYDVANHFNEYPGLDCDYDTYFPSDAHMSAFIAEYRRGMRDALEASWAENSILTASTNGASREHEIFPNARELFWSDSEEAEVKVVARWTQLAKLLTLASHLSWSVWSLLQEAVSALDVDFLNYAQARYNRYLAVRAECSGNL</sequence>
<keyword evidence="5" id="KW-0808">Transferase</keyword>
<evidence type="ECO:0000313" key="6">
    <source>
        <dbReference type="Proteomes" id="UP001501274"/>
    </source>
</evidence>
<dbReference type="InterPro" id="IPR011009">
    <property type="entry name" value="Kinase-like_dom_sf"/>
</dbReference>
<dbReference type="GO" id="GO:0005737">
    <property type="term" value="C:cytoplasm"/>
    <property type="evidence" value="ECO:0007669"/>
    <property type="project" value="TreeGrafter"/>
</dbReference>
<dbReference type="EC" id="2.7.1.82" evidence="3"/>
<evidence type="ECO:0000256" key="4">
    <source>
        <dbReference type="SAM" id="MobiDB-lite"/>
    </source>
</evidence>
<organism evidence="5 6">
    <name type="scientific">Leishmania naiffi</name>
    <dbReference type="NCBI Taxonomy" id="5678"/>
    <lineage>
        <taxon>Eukaryota</taxon>
        <taxon>Discoba</taxon>
        <taxon>Euglenozoa</taxon>
        <taxon>Kinetoplastea</taxon>
        <taxon>Metakinetoplastina</taxon>
        <taxon>Trypanosomatida</taxon>
        <taxon>Trypanosomatidae</taxon>
        <taxon>Leishmaniinae</taxon>
        <taxon>Leishmania</taxon>
        <taxon>Leishmania naiffi species complex</taxon>
    </lineage>
</organism>
<evidence type="ECO:0000256" key="3">
    <source>
        <dbReference type="ARBA" id="ARBA00038874"/>
    </source>
</evidence>
<dbReference type="EMBL" id="JBAMZN010000029">
    <property type="protein sequence ID" value="KAL0522276.1"/>
    <property type="molecule type" value="Genomic_DNA"/>
</dbReference>
<dbReference type="GO" id="GO:0004305">
    <property type="term" value="F:ethanolamine kinase activity"/>
    <property type="evidence" value="ECO:0007669"/>
    <property type="project" value="UniProtKB-EC"/>
</dbReference>
<gene>
    <name evidence="5" type="ORF">Q4I28_005054</name>
</gene>
<dbReference type="Gene3D" id="3.30.200.20">
    <property type="entry name" value="Phosphorylase Kinase, domain 1"/>
    <property type="match status" value="1"/>
</dbReference>
<name>A0AAW3BLK0_9TRYP</name>
<comment type="pathway">
    <text evidence="1">Phospholipid metabolism; phosphatidylethanolamine biosynthesis; phosphatidylethanolamine from ethanolamine: step 1/3.</text>
</comment>
<evidence type="ECO:0000256" key="2">
    <source>
        <dbReference type="ARBA" id="ARBA00038211"/>
    </source>
</evidence>
<dbReference type="Pfam" id="PF01633">
    <property type="entry name" value="Choline_kinase"/>
    <property type="match status" value="1"/>
</dbReference>
<dbReference type="Gene3D" id="3.90.1200.10">
    <property type="match status" value="1"/>
</dbReference>
<comment type="caution">
    <text evidence="5">The sequence shown here is derived from an EMBL/GenBank/DDBJ whole genome shotgun (WGS) entry which is preliminary data.</text>
</comment>
<evidence type="ECO:0000256" key="1">
    <source>
        <dbReference type="ARBA" id="ARBA00037883"/>
    </source>
</evidence>
<dbReference type="Proteomes" id="UP001501274">
    <property type="component" value="Unassembled WGS sequence"/>
</dbReference>
<dbReference type="SUPFAM" id="SSF56112">
    <property type="entry name" value="Protein kinase-like (PK-like)"/>
    <property type="match status" value="1"/>
</dbReference>
<protein>
    <recommendedName>
        <fullName evidence="3">ethanolamine kinase</fullName>
        <ecNumber evidence="3">2.7.1.82</ecNumber>
    </recommendedName>
</protein>